<sequence>MKKRTVLNLLFLALIISFFTTNLGYEAKILLQRIFSSQVELLSQDKQYTIDPDWTLKDRDNKQFPFTQSEGKVRFVYFFSSWRAMSIADLIGIDKLYQDYHDKVAFYIITNELPEPVEQKQRDRKFTFKVTYLIQGAKMPFDPERIPSGYIIDKQDKVVAQGFGNTRWNSDKVRKLLDTLIK</sequence>
<reference evidence="2 3" key="1">
    <citation type="submission" date="2016-10" db="EMBL/GenBank/DDBJ databases">
        <authorList>
            <person name="Varghese N."/>
            <person name="Submissions S."/>
        </authorList>
    </citation>
    <scope>NUCLEOTIDE SEQUENCE [LARGE SCALE GENOMIC DNA]</scope>
    <source>
        <strain evidence="2 3">DSM 11449</strain>
    </source>
</reference>
<dbReference type="Gene3D" id="3.40.30.10">
    <property type="entry name" value="Glutaredoxin"/>
    <property type="match status" value="1"/>
</dbReference>
<dbReference type="Proteomes" id="UP000182771">
    <property type="component" value="Unassembled WGS sequence"/>
</dbReference>
<feature type="domain" description="Thioredoxin" evidence="1">
    <location>
        <begin position="45"/>
        <end position="182"/>
    </location>
</feature>
<organism evidence="2 3">
    <name type="scientific">Capnocytophaga granulosa</name>
    <dbReference type="NCBI Taxonomy" id="45242"/>
    <lineage>
        <taxon>Bacteria</taxon>
        <taxon>Pseudomonadati</taxon>
        <taxon>Bacteroidota</taxon>
        <taxon>Flavobacteriia</taxon>
        <taxon>Flavobacteriales</taxon>
        <taxon>Flavobacteriaceae</taxon>
        <taxon>Capnocytophaga</taxon>
    </lineage>
</organism>
<dbReference type="GeneID" id="85018036"/>
<protein>
    <submittedName>
        <fullName evidence="2">AhpC/TSA family protein</fullName>
    </submittedName>
</protein>
<name>A0A1H2Q9Q5_9FLAO</name>
<dbReference type="InterPro" id="IPR036249">
    <property type="entry name" value="Thioredoxin-like_sf"/>
</dbReference>
<accession>A0A1H2Q9Q5</accession>
<dbReference type="OrthoDB" id="9815205at2"/>
<evidence type="ECO:0000313" key="2">
    <source>
        <dbReference type="EMBL" id="SDW03825.1"/>
    </source>
</evidence>
<evidence type="ECO:0000313" key="3">
    <source>
        <dbReference type="Proteomes" id="UP000182771"/>
    </source>
</evidence>
<keyword evidence="3" id="KW-1185">Reference proteome</keyword>
<dbReference type="AlphaFoldDB" id="A0A1H2Q9Q5"/>
<evidence type="ECO:0000259" key="1">
    <source>
        <dbReference type="PROSITE" id="PS51352"/>
    </source>
</evidence>
<dbReference type="EMBL" id="FNND01000001">
    <property type="protein sequence ID" value="SDW03825.1"/>
    <property type="molecule type" value="Genomic_DNA"/>
</dbReference>
<dbReference type="RefSeq" id="WP_016419408.1">
    <property type="nucleotide sequence ID" value="NZ_FNND01000001.1"/>
</dbReference>
<proteinExistence type="predicted"/>
<gene>
    <name evidence="2" type="ORF">SAMN05444420_10188</name>
</gene>
<dbReference type="InterPro" id="IPR013766">
    <property type="entry name" value="Thioredoxin_domain"/>
</dbReference>
<dbReference type="PROSITE" id="PS51352">
    <property type="entry name" value="THIOREDOXIN_2"/>
    <property type="match status" value="1"/>
</dbReference>
<comment type="caution">
    <text evidence="2">The sequence shown here is derived from an EMBL/GenBank/DDBJ whole genome shotgun (WGS) entry which is preliminary data.</text>
</comment>
<dbReference type="SUPFAM" id="SSF52833">
    <property type="entry name" value="Thioredoxin-like"/>
    <property type="match status" value="1"/>
</dbReference>